<reference evidence="6 7" key="1">
    <citation type="submission" date="2017-04" db="EMBL/GenBank/DDBJ databases">
        <authorList>
            <person name="Afonso C.L."/>
            <person name="Miller P.J."/>
            <person name="Scott M.A."/>
            <person name="Spackman E."/>
            <person name="Goraichik I."/>
            <person name="Dimitrov K.M."/>
            <person name="Suarez D.L."/>
            <person name="Swayne D.E."/>
        </authorList>
    </citation>
    <scope>NUCLEOTIDE SEQUENCE [LARGE SCALE GENOMIC DNA]</scope>
    <source>
        <strain evidence="6 7">VK13</strain>
    </source>
</reference>
<protein>
    <recommendedName>
        <fullName evidence="3">Large ribosomal RNA subunit accumulation protein YceD</fullName>
    </recommendedName>
    <alternativeName>
        <fullName evidence="5">23S rRNA accumulation protein YceD</fullName>
    </alternativeName>
</protein>
<dbReference type="InterPro" id="IPR039255">
    <property type="entry name" value="YceD_bac"/>
</dbReference>
<dbReference type="OrthoDB" id="5297600at2"/>
<proteinExistence type="inferred from homology"/>
<dbReference type="PANTHER" id="PTHR38099">
    <property type="entry name" value="LARGE RIBOSOMAL RNA SUBUNIT ACCUMULATION PROTEIN YCED"/>
    <property type="match status" value="1"/>
</dbReference>
<keyword evidence="4" id="KW-0690">Ribosome biogenesis</keyword>
<accession>A0A1W1YC81</accession>
<keyword evidence="7" id="KW-1185">Reference proteome</keyword>
<dbReference type="STRING" id="1938817.SAMN06296008_102243"/>
<organism evidence="6 7">
    <name type="scientific">Polynucleobacter kasalickyi</name>
    <dbReference type="NCBI Taxonomy" id="1938817"/>
    <lineage>
        <taxon>Bacteria</taxon>
        <taxon>Pseudomonadati</taxon>
        <taxon>Pseudomonadota</taxon>
        <taxon>Betaproteobacteria</taxon>
        <taxon>Burkholderiales</taxon>
        <taxon>Burkholderiaceae</taxon>
        <taxon>Polynucleobacter</taxon>
    </lineage>
</organism>
<evidence type="ECO:0000256" key="3">
    <source>
        <dbReference type="ARBA" id="ARBA00015716"/>
    </source>
</evidence>
<dbReference type="GO" id="GO:0042254">
    <property type="term" value="P:ribosome biogenesis"/>
    <property type="evidence" value="ECO:0007669"/>
    <property type="project" value="UniProtKB-KW"/>
</dbReference>
<dbReference type="EMBL" id="FWXJ01000002">
    <property type="protein sequence ID" value="SMC33767.1"/>
    <property type="molecule type" value="Genomic_DNA"/>
</dbReference>
<dbReference type="RefSeq" id="WP_084282614.1">
    <property type="nucleotide sequence ID" value="NZ_FWXJ01000002.1"/>
</dbReference>
<dbReference type="PANTHER" id="PTHR38099:SF1">
    <property type="entry name" value="LARGE RIBOSOMAL RNA SUBUNIT ACCUMULATION PROTEIN YCED"/>
    <property type="match status" value="1"/>
</dbReference>
<comment type="similarity">
    <text evidence="2">Belongs to the DUF177 domain family.</text>
</comment>
<dbReference type="AlphaFoldDB" id="A0A1W1YC81"/>
<gene>
    <name evidence="6" type="ORF">SAMN06296008_102243</name>
</gene>
<evidence type="ECO:0000313" key="7">
    <source>
        <dbReference type="Proteomes" id="UP000192708"/>
    </source>
</evidence>
<dbReference type="Pfam" id="PF02620">
    <property type="entry name" value="YceD"/>
    <property type="match status" value="1"/>
</dbReference>
<evidence type="ECO:0000256" key="1">
    <source>
        <dbReference type="ARBA" id="ARBA00002868"/>
    </source>
</evidence>
<evidence type="ECO:0000256" key="4">
    <source>
        <dbReference type="ARBA" id="ARBA00022517"/>
    </source>
</evidence>
<dbReference type="InterPro" id="IPR003772">
    <property type="entry name" value="YceD"/>
</dbReference>
<name>A0A1W1YC81_9BURK</name>
<dbReference type="GO" id="GO:0005829">
    <property type="term" value="C:cytosol"/>
    <property type="evidence" value="ECO:0007669"/>
    <property type="project" value="TreeGrafter"/>
</dbReference>
<comment type="function">
    <text evidence="1">Plays a role in synthesis, processing and/or stability of 23S rRNA.</text>
</comment>
<sequence length="201" mass="22989">MKQKQIIAQELHSTQSALSNVDLKSGQTFTGKGAFAIDCFPRLLEEMHQIPHQEMTQVHWEMLSWIDLLPTGQEQYRLKIVANTTIPLVCQRCLGDYPQAIEVNSQFVLLNTQNEVDDFPLENDDEDALLNSYEFNLFELLEDELLLALPIVPKHQDENCQGQLLKVVDNMNDQSGENIDLIDPKTGKLNPFLQLKKLKLN</sequence>
<evidence type="ECO:0000256" key="2">
    <source>
        <dbReference type="ARBA" id="ARBA00010740"/>
    </source>
</evidence>
<evidence type="ECO:0000313" key="6">
    <source>
        <dbReference type="EMBL" id="SMC33767.1"/>
    </source>
</evidence>
<evidence type="ECO:0000256" key="5">
    <source>
        <dbReference type="ARBA" id="ARBA00031841"/>
    </source>
</evidence>
<dbReference type="Proteomes" id="UP000192708">
    <property type="component" value="Unassembled WGS sequence"/>
</dbReference>